<comment type="caution">
    <text evidence="1">The sequence shown here is derived from an EMBL/GenBank/DDBJ whole genome shotgun (WGS) entry which is preliminary data.</text>
</comment>
<dbReference type="Proteomes" id="UP000748025">
    <property type="component" value="Unassembled WGS sequence"/>
</dbReference>
<evidence type="ECO:0000313" key="1">
    <source>
        <dbReference type="EMBL" id="KAG5992981.1"/>
    </source>
</evidence>
<dbReference type="EMBL" id="SRPW01002420">
    <property type="protein sequence ID" value="KAG5992981.1"/>
    <property type="molecule type" value="Genomic_DNA"/>
</dbReference>
<accession>A0A9P7SV92</accession>
<keyword evidence="2" id="KW-1185">Reference proteome</keyword>
<gene>
    <name evidence="1" type="ORF">E4U43_003610</name>
</gene>
<sequence>MMDPAGDMRDLIARYDAGFRKLRRLMASHRRSLDLVDPGEEMQGQLGSLNGVVMQIQDQLRRSTDTDQQIALCERLRQVYSEMASLKKRFGDEDGRRERTEYLSELRREHRQRLKLLRRMQNILQRLPHPQEEKETAHAEIGLPGSIASTGLLDCKRRPCHTRHPDTGAYAWSYGFAKRGDVKAPDREFPVLWFSAVNFPAKAQYSWLLARHLRRFRLEETSRTYWDAVRDFVHERNKNGCCDLTTDLDC</sequence>
<name>A0A9P7SV92_9HYPO</name>
<protein>
    <submittedName>
        <fullName evidence="1">Uncharacterized protein</fullName>
    </submittedName>
</protein>
<proteinExistence type="predicted"/>
<dbReference type="OrthoDB" id="4958946at2759"/>
<evidence type="ECO:0000313" key="2">
    <source>
        <dbReference type="Proteomes" id="UP000748025"/>
    </source>
</evidence>
<dbReference type="AlphaFoldDB" id="A0A9P7SV92"/>
<organism evidence="1 2">
    <name type="scientific">Claviceps pusilla</name>
    <dbReference type="NCBI Taxonomy" id="123648"/>
    <lineage>
        <taxon>Eukaryota</taxon>
        <taxon>Fungi</taxon>
        <taxon>Dikarya</taxon>
        <taxon>Ascomycota</taxon>
        <taxon>Pezizomycotina</taxon>
        <taxon>Sordariomycetes</taxon>
        <taxon>Hypocreomycetidae</taxon>
        <taxon>Hypocreales</taxon>
        <taxon>Clavicipitaceae</taxon>
        <taxon>Claviceps</taxon>
    </lineage>
</organism>
<reference evidence="1" key="1">
    <citation type="journal article" date="2020" name="bioRxiv">
        <title>Whole genome comparisons of ergot fungi reveals the divergence and evolution of species within the genus Claviceps are the result of varying mechanisms driving genome evolution and host range expansion.</title>
        <authorList>
            <person name="Wyka S.A."/>
            <person name="Mondo S.J."/>
            <person name="Liu M."/>
            <person name="Dettman J."/>
            <person name="Nalam V."/>
            <person name="Broders K.D."/>
        </authorList>
    </citation>
    <scope>NUCLEOTIDE SEQUENCE</scope>
    <source>
        <strain evidence="1">CCC 602</strain>
    </source>
</reference>
<feature type="non-terminal residue" evidence="1">
    <location>
        <position position="1"/>
    </location>
</feature>